<dbReference type="KEGG" id="scoe:CP976_19550"/>
<feature type="region of interest" description="Disordered" evidence="1">
    <location>
        <begin position="603"/>
        <end position="623"/>
    </location>
</feature>
<reference evidence="2 3" key="1">
    <citation type="submission" date="2017-09" db="EMBL/GenBank/DDBJ databases">
        <authorList>
            <person name="Lee N."/>
            <person name="Cho B.-K."/>
        </authorList>
    </citation>
    <scope>NUCLEOTIDE SEQUENCE [LARGE SCALE GENOMIC DNA]</scope>
    <source>
        <strain evidence="2 3">ATCC 13740</strain>
    </source>
</reference>
<feature type="compositionally biased region" description="Gly residues" evidence="1">
    <location>
        <begin position="430"/>
        <end position="446"/>
    </location>
</feature>
<accession>A0A5J6I4F7</accession>
<evidence type="ECO:0000313" key="3">
    <source>
        <dbReference type="Proteomes" id="UP000326598"/>
    </source>
</evidence>
<name>A0A5J6I4F7_STRC4</name>
<feature type="compositionally biased region" description="Polar residues" evidence="1">
    <location>
        <begin position="212"/>
        <end position="223"/>
    </location>
</feature>
<dbReference type="GeneID" id="91418262"/>
<feature type="compositionally biased region" description="Low complexity" evidence="1">
    <location>
        <begin position="148"/>
        <end position="158"/>
    </location>
</feature>
<gene>
    <name evidence="2" type="ORF">CP976_19550</name>
</gene>
<feature type="region of interest" description="Disordered" evidence="1">
    <location>
        <begin position="476"/>
        <end position="504"/>
    </location>
</feature>
<feature type="compositionally biased region" description="Pro residues" evidence="1">
    <location>
        <begin position="336"/>
        <end position="346"/>
    </location>
</feature>
<sequence length="654" mass="63578">MTQSGQGEEPSARPAREGIVLPSDGGEPLLPGMTGGSGDAPSGRRSGPPPTGQAPASAPAEGQTWGQPWGPDQQTPSAQPGQSWQSPPPQAPAWDAQHSAPGTPGQGTLPPEGTQPPNPYAGQYGAPAVGAQYGATTGGAPLPPEGGQPPQQTGPYGSPAGGGLPPASGGAYGPAGGGGSLPQGADAYNSAAGTAGSQGAGGYGTGPAAGQSPQQADAYNSSAEAPGPQGSGGYGTGPAGGQSPQQTDAYGTGPMGGQPPQQADAYGTGTTGGQLPQQSDAYGSPAGGGLPPASGAYGSAAGRAPLPPAADEGATQYLPPVAAAPADEGATQYIPPVGPGALPPEMPAEQDSEATRFLGTGPLPPASNPDAEATQYIAPVPGGGQQPPAGFENLFRSEPGAESPAAATQQLPRFEEPQPHSQPQSSYAPPGGGHSGGGRSGRGGRSGSRVPVIAAVGIGIAVLGVGAGALLAGGGGGDDEGGDNKTVAASAPATDGSASPSADPARAQAVELDKLLADSGDSRSTVINAVADVKGCDNLAQAAKDLRDAAGQRNQLVTRLSGVTVDKLPDHAALTTALTKAWQASASADNHYAAWADQTAGKKGCKKGQARVTGQTQAGNRASGVASAEKAKAAKLWNAIAKTYGLTERQPTQL</sequence>
<dbReference type="AlphaFoldDB" id="A0A5J6I4F7"/>
<dbReference type="RefSeq" id="WP_150481543.1">
    <property type="nucleotide sequence ID" value="NZ_BMTB01000006.1"/>
</dbReference>
<feature type="compositionally biased region" description="Low complexity" evidence="1">
    <location>
        <begin position="291"/>
        <end position="304"/>
    </location>
</feature>
<feature type="compositionally biased region" description="Gly residues" evidence="1">
    <location>
        <begin position="196"/>
        <end position="207"/>
    </location>
</feature>
<evidence type="ECO:0000313" key="2">
    <source>
        <dbReference type="EMBL" id="QEV26114.1"/>
    </source>
</evidence>
<feature type="region of interest" description="Disordered" evidence="1">
    <location>
        <begin position="1"/>
        <end position="448"/>
    </location>
</feature>
<protein>
    <submittedName>
        <fullName evidence="2">Uncharacterized protein</fullName>
    </submittedName>
</protein>
<feature type="compositionally biased region" description="Gly residues" evidence="1">
    <location>
        <begin position="229"/>
        <end position="240"/>
    </location>
</feature>
<dbReference type="Proteomes" id="UP000326598">
    <property type="component" value="Chromosome"/>
</dbReference>
<proteinExistence type="predicted"/>
<feature type="compositionally biased region" description="Low complexity" evidence="1">
    <location>
        <begin position="182"/>
        <end position="195"/>
    </location>
</feature>
<evidence type="ECO:0000256" key="1">
    <source>
        <dbReference type="SAM" id="MobiDB-lite"/>
    </source>
</evidence>
<feature type="compositionally biased region" description="Low complexity" evidence="1">
    <location>
        <begin position="76"/>
        <end position="85"/>
    </location>
</feature>
<feature type="compositionally biased region" description="Gly residues" evidence="1">
    <location>
        <begin position="159"/>
        <end position="181"/>
    </location>
</feature>
<organism evidence="2 3">
    <name type="scientific">Streptomyces coeruleorubidus</name>
    <dbReference type="NCBI Taxonomy" id="116188"/>
    <lineage>
        <taxon>Bacteria</taxon>
        <taxon>Bacillati</taxon>
        <taxon>Actinomycetota</taxon>
        <taxon>Actinomycetes</taxon>
        <taxon>Kitasatosporales</taxon>
        <taxon>Streptomycetaceae</taxon>
        <taxon>Streptomyces</taxon>
    </lineage>
</organism>
<dbReference type="EMBL" id="CP023694">
    <property type="protein sequence ID" value="QEV26114.1"/>
    <property type="molecule type" value="Genomic_DNA"/>
</dbReference>